<evidence type="ECO:0000313" key="2">
    <source>
        <dbReference type="EMBL" id="PRY42742.1"/>
    </source>
</evidence>
<gene>
    <name evidence="2" type="ORF">CLV43_104577</name>
</gene>
<dbReference type="EMBL" id="PVTF01000004">
    <property type="protein sequence ID" value="PRY42742.1"/>
    <property type="molecule type" value="Genomic_DNA"/>
</dbReference>
<comment type="caution">
    <text evidence="2">The sequence shown here is derived from an EMBL/GenBank/DDBJ whole genome shotgun (WGS) entry which is preliminary data.</text>
</comment>
<feature type="transmembrane region" description="Helical" evidence="1">
    <location>
        <begin position="43"/>
        <end position="60"/>
    </location>
</feature>
<dbReference type="RefSeq" id="WP_106188109.1">
    <property type="nucleotide sequence ID" value="NZ_PVTF01000004.1"/>
</dbReference>
<keyword evidence="3" id="KW-1185">Reference proteome</keyword>
<keyword evidence="1" id="KW-0472">Membrane</keyword>
<dbReference type="Proteomes" id="UP000239494">
    <property type="component" value="Unassembled WGS sequence"/>
</dbReference>
<evidence type="ECO:0000313" key="3">
    <source>
        <dbReference type="Proteomes" id="UP000239494"/>
    </source>
</evidence>
<evidence type="ECO:0000256" key="1">
    <source>
        <dbReference type="SAM" id="Phobius"/>
    </source>
</evidence>
<accession>A0A2T0TAP6</accession>
<protein>
    <submittedName>
        <fullName evidence="2">Uncharacterized protein</fullName>
    </submittedName>
</protein>
<keyword evidence="1" id="KW-0812">Transmembrane</keyword>
<dbReference type="AlphaFoldDB" id="A0A2T0TAP6"/>
<proteinExistence type="predicted"/>
<name>A0A2T0TAP6_9PSEU</name>
<sequence length="298" mass="31924">MEWPDRPLVLSERTLRRGWETGWALVVPVVVGVLTWFAGGSAWLALLTGAVFGVLFWLIARPGFVAPPGKPVLADDPAPAPAEPVWAQVRWVSSPRLPRVVPVVALADERGGSVRQVFRVASGDAPGQLRADGIPFAAELVPARPPLLRVAGADPVALRQEHPAGTSALVDPDYAEPPSPPTTAPLVQWWQRFYTRRARAVLAGDPQWIPVRLVPAPVGLTTPWVVVRPSDGHVLTRQYLPRALTGVPAGPHSALLGVPRGSAVLDENEAGDPLDGVLYGHGWSNPVLSRGIRVRHVG</sequence>
<organism evidence="2 3">
    <name type="scientific">Umezawaea tangerina</name>
    <dbReference type="NCBI Taxonomy" id="84725"/>
    <lineage>
        <taxon>Bacteria</taxon>
        <taxon>Bacillati</taxon>
        <taxon>Actinomycetota</taxon>
        <taxon>Actinomycetes</taxon>
        <taxon>Pseudonocardiales</taxon>
        <taxon>Pseudonocardiaceae</taxon>
        <taxon>Umezawaea</taxon>
    </lineage>
</organism>
<reference evidence="2 3" key="1">
    <citation type="submission" date="2018-03" db="EMBL/GenBank/DDBJ databases">
        <title>Genomic Encyclopedia of Archaeal and Bacterial Type Strains, Phase II (KMG-II): from individual species to whole genera.</title>
        <authorList>
            <person name="Goeker M."/>
        </authorList>
    </citation>
    <scope>NUCLEOTIDE SEQUENCE [LARGE SCALE GENOMIC DNA]</scope>
    <source>
        <strain evidence="2 3">DSM 44720</strain>
    </source>
</reference>
<feature type="transmembrane region" description="Helical" evidence="1">
    <location>
        <begin position="21"/>
        <end position="37"/>
    </location>
</feature>
<keyword evidence="1" id="KW-1133">Transmembrane helix</keyword>